<feature type="region of interest" description="Disordered" evidence="7">
    <location>
        <begin position="633"/>
        <end position="655"/>
    </location>
</feature>
<evidence type="ECO:0000256" key="4">
    <source>
        <dbReference type="ARBA" id="ARBA00022777"/>
    </source>
</evidence>
<evidence type="ECO:0000256" key="3">
    <source>
        <dbReference type="ARBA" id="ARBA00022741"/>
    </source>
</evidence>
<evidence type="ECO:0000256" key="6">
    <source>
        <dbReference type="PROSITE-ProRule" id="PRU10141"/>
    </source>
</evidence>
<keyword evidence="5 6" id="KW-0067">ATP-binding</keyword>
<keyword evidence="9" id="KW-1185">Reference proteome</keyword>
<dbReference type="PROSITE" id="PS50011">
    <property type="entry name" value="PROTEIN_KINASE_DOM"/>
    <property type="match status" value="1"/>
</dbReference>
<dbReference type="SUPFAM" id="SSF56112">
    <property type="entry name" value="Protein kinase-like (PK-like)"/>
    <property type="match status" value="1"/>
</dbReference>
<proteinExistence type="predicted"/>
<dbReference type="GO" id="GO:0006950">
    <property type="term" value="P:response to stress"/>
    <property type="evidence" value="ECO:0007669"/>
    <property type="project" value="UniProtKB-ARBA"/>
</dbReference>
<evidence type="ECO:0000256" key="1">
    <source>
        <dbReference type="ARBA" id="ARBA00022527"/>
    </source>
</evidence>
<dbReference type="WBParaSite" id="ACRNAN_Path_354.g1349.t1">
    <property type="protein sequence ID" value="ACRNAN_Path_354.g1349.t1"/>
    <property type="gene ID" value="ACRNAN_Path_354.g1349"/>
</dbReference>
<organism evidence="9 10">
    <name type="scientific">Acrobeloides nanus</name>
    <dbReference type="NCBI Taxonomy" id="290746"/>
    <lineage>
        <taxon>Eukaryota</taxon>
        <taxon>Metazoa</taxon>
        <taxon>Ecdysozoa</taxon>
        <taxon>Nematoda</taxon>
        <taxon>Chromadorea</taxon>
        <taxon>Rhabditida</taxon>
        <taxon>Tylenchina</taxon>
        <taxon>Cephalobomorpha</taxon>
        <taxon>Cephaloboidea</taxon>
        <taxon>Cephalobidae</taxon>
        <taxon>Acrobeloides</taxon>
    </lineage>
</organism>
<keyword evidence="2" id="KW-0808">Transferase</keyword>
<dbReference type="SMART" id="SM00220">
    <property type="entry name" value="S_TKc"/>
    <property type="match status" value="1"/>
</dbReference>
<name>A0A914C5N6_9BILA</name>
<feature type="binding site" evidence="6">
    <location>
        <position position="65"/>
    </location>
    <ligand>
        <name>ATP</name>
        <dbReference type="ChEBI" id="CHEBI:30616"/>
    </ligand>
</feature>
<keyword evidence="1" id="KW-0723">Serine/threonine-protein kinase</keyword>
<dbReference type="InterPro" id="IPR008271">
    <property type="entry name" value="Ser/Thr_kinase_AS"/>
</dbReference>
<keyword evidence="4" id="KW-0418">Kinase</keyword>
<evidence type="ECO:0000256" key="7">
    <source>
        <dbReference type="SAM" id="MobiDB-lite"/>
    </source>
</evidence>
<sequence>MTIIDSRQAECPTMTQSNGTCSKRGDYSLDWNRIIKGEKIGTGGFSTVYKAKYRHKEIAIKVILKKNRSRAKIIEDLKREATVLASLKDVHIIRFLGVSFTEPFCMAVEICRGGSLQKLIKRLNHIPLKTIISWVIQIAKGFSIMHNKEPPIIHRDIKADNILVKQIPCECVQSKVGKNKIGETICELCENTPLDNLLLKISDFGLAIFENESIKNRMEGSLPWMAPEYIRKLIANLQTDIWSFGVLIWELITKEIPYMGQDEQTLLFSIAQGWDHLIIPEDCPDILKEIMGKCFDIEPEKRPTIDEIIDLLQNKSGSISTDYIYVCNTEDLYNKTNEKMQYVKDYVNVNQIDIEETIKTGKECYISLTDFDSQKAIDDIKVEALPNLPSPLKSPQKSPNILRRIEKFFVNLPKAKKEEKASLLTIPKILTPCKSENDLHHLFAPIHTQRAHSTNELESECSPEAICVENFSYVSAENQTYAQTKKAEISKSVSNLDQLHQKSYSGKDQENSSRTLCIENLSYISAENQISRSCFDLTKENESTEGPEKPKKPTTLTIPNQSYISLENKTYAQLAPDEKRNLQTIQRPRAHSSVGLSSKEEFIHQTTRKLKPTLTIPNESYISVEDKTYAQLTPDEKRNLQTTQRPRAHSSVGLSSKEEFIHQATRNLKPTYDTEMKQTKQTLDVSPSIEEPVSMRLRARTELSIGTPSTADLDINFKFFQSMPASNTPPPLPPRSPKLEAKFQGF</sequence>
<evidence type="ECO:0000313" key="9">
    <source>
        <dbReference type="Proteomes" id="UP000887540"/>
    </source>
</evidence>
<dbReference type="InterPro" id="IPR051681">
    <property type="entry name" value="Ser/Thr_Kinases-Pseudokinases"/>
</dbReference>
<dbReference type="PROSITE" id="PS00108">
    <property type="entry name" value="PROTEIN_KINASE_ST"/>
    <property type="match status" value="1"/>
</dbReference>
<dbReference type="AlphaFoldDB" id="A0A914C5N6"/>
<evidence type="ECO:0000259" key="8">
    <source>
        <dbReference type="PROSITE" id="PS50011"/>
    </source>
</evidence>
<dbReference type="PROSITE" id="PS00107">
    <property type="entry name" value="PROTEIN_KINASE_ATP"/>
    <property type="match status" value="1"/>
</dbReference>
<dbReference type="InterPro" id="IPR017441">
    <property type="entry name" value="Protein_kinase_ATP_BS"/>
</dbReference>
<dbReference type="PANTHER" id="PTHR44329">
    <property type="entry name" value="SERINE/THREONINE-PROTEIN KINASE TNNI3K-RELATED"/>
    <property type="match status" value="1"/>
</dbReference>
<feature type="compositionally biased region" description="Basic and acidic residues" evidence="7">
    <location>
        <begin position="737"/>
        <end position="746"/>
    </location>
</feature>
<protein>
    <submittedName>
        <fullName evidence="10">Protein kinase domain-containing protein</fullName>
    </submittedName>
</protein>
<reference evidence="10" key="1">
    <citation type="submission" date="2022-11" db="UniProtKB">
        <authorList>
            <consortium name="WormBaseParasite"/>
        </authorList>
    </citation>
    <scope>IDENTIFICATION</scope>
</reference>
<feature type="compositionally biased region" description="Pro residues" evidence="7">
    <location>
        <begin position="727"/>
        <end position="736"/>
    </location>
</feature>
<dbReference type="Gene3D" id="3.30.200.20">
    <property type="entry name" value="Phosphorylase Kinase, domain 1"/>
    <property type="match status" value="1"/>
</dbReference>
<dbReference type="Gene3D" id="1.10.510.10">
    <property type="entry name" value="Transferase(Phosphotransferase) domain 1"/>
    <property type="match status" value="1"/>
</dbReference>
<feature type="region of interest" description="Disordered" evidence="7">
    <location>
        <begin position="722"/>
        <end position="746"/>
    </location>
</feature>
<dbReference type="PRINTS" id="PR00109">
    <property type="entry name" value="TYRKINASE"/>
</dbReference>
<feature type="domain" description="Protein kinase" evidence="8">
    <location>
        <begin position="34"/>
        <end position="326"/>
    </location>
</feature>
<evidence type="ECO:0000256" key="2">
    <source>
        <dbReference type="ARBA" id="ARBA00022679"/>
    </source>
</evidence>
<keyword evidence="3 6" id="KW-0547">Nucleotide-binding</keyword>
<dbReference type="Pfam" id="PF07714">
    <property type="entry name" value="PK_Tyr_Ser-Thr"/>
    <property type="match status" value="1"/>
</dbReference>
<dbReference type="InterPro" id="IPR000719">
    <property type="entry name" value="Prot_kinase_dom"/>
</dbReference>
<dbReference type="PANTHER" id="PTHR44329:SF288">
    <property type="entry name" value="MITOGEN-ACTIVATED PROTEIN KINASE KINASE KINASE 20"/>
    <property type="match status" value="1"/>
</dbReference>
<dbReference type="Proteomes" id="UP000887540">
    <property type="component" value="Unplaced"/>
</dbReference>
<dbReference type="GO" id="GO:0004674">
    <property type="term" value="F:protein serine/threonine kinase activity"/>
    <property type="evidence" value="ECO:0007669"/>
    <property type="project" value="UniProtKB-KW"/>
</dbReference>
<evidence type="ECO:0000313" key="10">
    <source>
        <dbReference type="WBParaSite" id="ACRNAN_Path_354.g1349.t1"/>
    </source>
</evidence>
<dbReference type="InterPro" id="IPR001245">
    <property type="entry name" value="Ser-Thr/Tyr_kinase_cat_dom"/>
</dbReference>
<evidence type="ECO:0000256" key="5">
    <source>
        <dbReference type="ARBA" id="ARBA00022840"/>
    </source>
</evidence>
<dbReference type="InterPro" id="IPR011009">
    <property type="entry name" value="Kinase-like_dom_sf"/>
</dbReference>
<accession>A0A914C5N6</accession>
<dbReference type="GO" id="GO:0005524">
    <property type="term" value="F:ATP binding"/>
    <property type="evidence" value="ECO:0007669"/>
    <property type="project" value="UniProtKB-UniRule"/>
</dbReference>